<sequence>MLFLFQQNHIILITHNSLVLGTINVQMSQSHSSLKSHKIGNFYS</sequence>
<proteinExistence type="predicted"/>
<name>A0A2P2M5U3_RHIMU</name>
<dbReference type="EMBL" id="GGEC01045102">
    <property type="protein sequence ID" value="MBX25586.1"/>
    <property type="molecule type" value="Transcribed_RNA"/>
</dbReference>
<evidence type="ECO:0000313" key="1">
    <source>
        <dbReference type="EMBL" id="MBX25586.1"/>
    </source>
</evidence>
<protein>
    <submittedName>
        <fullName evidence="1">Uncharacterized protein</fullName>
    </submittedName>
</protein>
<dbReference type="AlphaFoldDB" id="A0A2P2M5U3"/>
<accession>A0A2P2M5U3</accession>
<reference evidence="1" key="1">
    <citation type="submission" date="2018-02" db="EMBL/GenBank/DDBJ databases">
        <title>Rhizophora mucronata_Transcriptome.</title>
        <authorList>
            <person name="Meera S.P."/>
            <person name="Sreeshan A."/>
            <person name="Augustine A."/>
        </authorList>
    </citation>
    <scope>NUCLEOTIDE SEQUENCE</scope>
    <source>
        <tissue evidence="1">Leaf</tissue>
    </source>
</reference>
<organism evidence="1">
    <name type="scientific">Rhizophora mucronata</name>
    <name type="common">Asiatic mangrove</name>
    <dbReference type="NCBI Taxonomy" id="61149"/>
    <lineage>
        <taxon>Eukaryota</taxon>
        <taxon>Viridiplantae</taxon>
        <taxon>Streptophyta</taxon>
        <taxon>Embryophyta</taxon>
        <taxon>Tracheophyta</taxon>
        <taxon>Spermatophyta</taxon>
        <taxon>Magnoliopsida</taxon>
        <taxon>eudicotyledons</taxon>
        <taxon>Gunneridae</taxon>
        <taxon>Pentapetalae</taxon>
        <taxon>rosids</taxon>
        <taxon>fabids</taxon>
        <taxon>Malpighiales</taxon>
        <taxon>Rhizophoraceae</taxon>
        <taxon>Rhizophora</taxon>
    </lineage>
</organism>